<keyword evidence="2" id="KW-1133">Transmembrane helix</keyword>
<feature type="domain" description="Major facilitator superfamily (MFS) profile" evidence="4">
    <location>
        <begin position="1"/>
        <end position="402"/>
    </location>
</feature>
<dbReference type="InterPro" id="IPR011701">
    <property type="entry name" value="MFS"/>
</dbReference>
<dbReference type="PANTHER" id="PTHR11360:SF284">
    <property type="entry name" value="EG:103B4.3 PROTEIN-RELATED"/>
    <property type="match status" value="1"/>
</dbReference>
<evidence type="ECO:0000259" key="4">
    <source>
        <dbReference type="PROSITE" id="PS50850"/>
    </source>
</evidence>
<dbReference type="InterPro" id="IPR036259">
    <property type="entry name" value="MFS_trans_sf"/>
</dbReference>
<dbReference type="Gene3D" id="1.20.1250.20">
    <property type="entry name" value="MFS general substrate transporter like domains"/>
    <property type="match status" value="2"/>
</dbReference>
<dbReference type="GO" id="GO:0022857">
    <property type="term" value="F:transmembrane transporter activity"/>
    <property type="evidence" value="ECO:0007669"/>
    <property type="project" value="InterPro"/>
</dbReference>
<dbReference type="InterPro" id="IPR050327">
    <property type="entry name" value="Proton-linked_MCT"/>
</dbReference>
<keyword evidence="1" id="KW-0812">Transmembrane</keyword>
<dbReference type="AlphaFoldDB" id="A0A643FIS4"/>
<organism evidence="5 6">
    <name type="scientific">Cupriavidus basilensis</name>
    <dbReference type="NCBI Taxonomy" id="68895"/>
    <lineage>
        <taxon>Bacteria</taxon>
        <taxon>Pseudomonadati</taxon>
        <taxon>Pseudomonadota</taxon>
        <taxon>Betaproteobacteria</taxon>
        <taxon>Burkholderiales</taxon>
        <taxon>Burkholderiaceae</taxon>
        <taxon>Cupriavidus</taxon>
    </lineage>
</organism>
<dbReference type="GeneID" id="98400659"/>
<evidence type="ECO:0000256" key="3">
    <source>
        <dbReference type="ARBA" id="ARBA00023136"/>
    </source>
</evidence>
<dbReference type="Pfam" id="PF07690">
    <property type="entry name" value="MFS_1"/>
    <property type="match status" value="1"/>
</dbReference>
<dbReference type="EMBL" id="CP062803">
    <property type="protein sequence ID" value="QOT77782.1"/>
    <property type="molecule type" value="Genomic_DNA"/>
</dbReference>
<dbReference type="PROSITE" id="PS50850">
    <property type="entry name" value="MFS"/>
    <property type="match status" value="1"/>
</dbReference>
<gene>
    <name evidence="5" type="ORF">F7R26_007045</name>
</gene>
<evidence type="ECO:0000313" key="5">
    <source>
        <dbReference type="EMBL" id="QOT77782.1"/>
    </source>
</evidence>
<dbReference type="Proteomes" id="UP000397656">
    <property type="component" value="Chromosome 1"/>
</dbReference>
<evidence type="ECO:0000256" key="1">
    <source>
        <dbReference type="ARBA" id="ARBA00022692"/>
    </source>
</evidence>
<evidence type="ECO:0000256" key="2">
    <source>
        <dbReference type="ARBA" id="ARBA00022989"/>
    </source>
</evidence>
<name>A0A643FIS4_9BURK</name>
<evidence type="ECO:0000313" key="6">
    <source>
        <dbReference type="Proteomes" id="UP000397656"/>
    </source>
</evidence>
<dbReference type="PANTHER" id="PTHR11360">
    <property type="entry name" value="MONOCARBOXYLATE TRANSPORTER"/>
    <property type="match status" value="1"/>
</dbReference>
<reference evidence="5 6" key="1">
    <citation type="submission" date="2020-10" db="EMBL/GenBank/DDBJ databases">
        <title>Complete genome sequence of Cupriavidus basilensis CCUG 49340T.</title>
        <authorList>
            <person name="Salva-Serra F."/>
            <person name="Donoso R.A."/>
            <person name="Cho K.H."/>
            <person name="Yoo J.A."/>
            <person name="Lee K."/>
            <person name="Yoon S.-H."/>
            <person name="Perez-Pantoja D."/>
            <person name="Moore E.R.B."/>
        </authorList>
    </citation>
    <scope>NUCLEOTIDE SEQUENCE [LARGE SCALE GENOMIC DNA]</scope>
    <source>
        <strain evidence="6">CCUG 49340</strain>
    </source>
</reference>
<sequence>MNIFPGWYVVGATHVLLALIFGAAYSFGAFFASIQEGFGVGSSSAASVFSFTALIYYVVGVFSGSLADRISTRRVIAMGIVSLALGFAIASIVSDSLAGFLVAFCSLVGLGVGLVYVPAVTAVQRWFVRHRSRASGLALAGTGLGTFIGPVAAGLLMEHMSWQATMRCFALAIAVVGLAMAMLLKGRPEEAGLYPDGAPAAPGAAHLPPPSGLSLAQAVRGGRFWWYFGAILLGSVGLFAALVHIHPYARQHGLSSTAGNLLIGLVGAGNILGRLLLGGLGDRLGPGRLLMCLTLMLALLNGVWLGATSFPALALFAVLFGAANGGCISLYPALAATWFGTANLGAILGALYVAVGIAAMAGGSLAGWLFDAYGNYSVAIAVSAGCALLSTACIARASRHEKSGSDRAA</sequence>
<dbReference type="InterPro" id="IPR020846">
    <property type="entry name" value="MFS_dom"/>
</dbReference>
<dbReference type="RefSeq" id="WP_150993051.1">
    <property type="nucleotide sequence ID" value="NZ_CP062803.1"/>
</dbReference>
<accession>A0A643FIS4</accession>
<dbReference type="SUPFAM" id="SSF103473">
    <property type="entry name" value="MFS general substrate transporter"/>
    <property type="match status" value="1"/>
</dbReference>
<keyword evidence="3" id="KW-0472">Membrane</keyword>
<protein>
    <submittedName>
        <fullName evidence="5">MFS transporter</fullName>
    </submittedName>
</protein>
<proteinExistence type="predicted"/>